<dbReference type="EMBL" id="BAABAS010000004">
    <property type="protein sequence ID" value="GAA4226081.1"/>
    <property type="molecule type" value="Genomic_DNA"/>
</dbReference>
<evidence type="ECO:0000313" key="3">
    <source>
        <dbReference type="Proteomes" id="UP001501710"/>
    </source>
</evidence>
<protein>
    <submittedName>
        <fullName evidence="2">Uncharacterized protein</fullName>
    </submittedName>
</protein>
<comment type="caution">
    <text evidence="2">The sequence shown here is derived from an EMBL/GenBank/DDBJ whole genome shotgun (WGS) entry which is preliminary data.</text>
</comment>
<keyword evidence="1" id="KW-0472">Membrane</keyword>
<proteinExistence type="predicted"/>
<keyword evidence="1" id="KW-0812">Transmembrane</keyword>
<evidence type="ECO:0000256" key="1">
    <source>
        <dbReference type="SAM" id="Phobius"/>
    </source>
</evidence>
<evidence type="ECO:0000313" key="2">
    <source>
        <dbReference type="EMBL" id="GAA4226081.1"/>
    </source>
</evidence>
<sequence>MGAPVLKARRVRVHGMRLRRMVRGGFRRVGVAVRVAVTVVLVVGGFVLISVAAWELARPLGFLAAGLSCWGILKCMGDGPADQRRRS</sequence>
<feature type="transmembrane region" description="Helical" evidence="1">
    <location>
        <begin position="60"/>
        <end position="77"/>
    </location>
</feature>
<reference evidence="3" key="1">
    <citation type="journal article" date="2019" name="Int. J. Syst. Evol. Microbiol.">
        <title>The Global Catalogue of Microorganisms (GCM) 10K type strain sequencing project: providing services to taxonomists for standard genome sequencing and annotation.</title>
        <authorList>
            <consortium name="The Broad Institute Genomics Platform"/>
            <consortium name="The Broad Institute Genome Sequencing Center for Infectious Disease"/>
            <person name="Wu L."/>
            <person name="Ma J."/>
        </authorList>
    </citation>
    <scope>NUCLEOTIDE SEQUENCE [LARGE SCALE GENOMIC DNA]</scope>
    <source>
        <strain evidence="3">JCM 17440</strain>
    </source>
</reference>
<keyword evidence="1" id="KW-1133">Transmembrane helix</keyword>
<organism evidence="2 3">
    <name type="scientific">Actinomadura meridiana</name>
    <dbReference type="NCBI Taxonomy" id="559626"/>
    <lineage>
        <taxon>Bacteria</taxon>
        <taxon>Bacillati</taxon>
        <taxon>Actinomycetota</taxon>
        <taxon>Actinomycetes</taxon>
        <taxon>Streptosporangiales</taxon>
        <taxon>Thermomonosporaceae</taxon>
        <taxon>Actinomadura</taxon>
    </lineage>
</organism>
<feature type="transmembrane region" description="Helical" evidence="1">
    <location>
        <begin position="29"/>
        <end position="54"/>
    </location>
</feature>
<gene>
    <name evidence="2" type="ORF">GCM10022254_09840</name>
</gene>
<keyword evidence="3" id="KW-1185">Reference proteome</keyword>
<accession>A0ABP8BV39</accession>
<dbReference type="Proteomes" id="UP001501710">
    <property type="component" value="Unassembled WGS sequence"/>
</dbReference>
<name>A0ABP8BV39_9ACTN</name>